<dbReference type="InterPro" id="IPR030659">
    <property type="entry name" value="SecY_CS"/>
</dbReference>
<accession>A0A1W1XRG8</accession>
<dbReference type="PROSITE" id="PS00756">
    <property type="entry name" value="SECY_2"/>
    <property type="match status" value="1"/>
</dbReference>
<organism evidence="14 15">
    <name type="scientific">Desulfacinum hydrothermale DSM 13146</name>
    <dbReference type="NCBI Taxonomy" id="1121390"/>
    <lineage>
        <taxon>Bacteria</taxon>
        <taxon>Pseudomonadati</taxon>
        <taxon>Thermodesulfobacteriota</taxon>
        <taxon>Syntrophobacteria</taxon>
        <taxon>Syntrophobacterales</taxon>
        <taxon>Syntrophobacteraceae</taxon>
        <taxon>Desulfacinum</taxon>
    </lineage>
</organism>
<keyword evidence="15" id="KW-1185">Reference proteome</keyword>
<feature type="transmembrane region" description="Helical" evidence="10">
    <location>
        <begin position="213"/>
        <end position="234"/>
    </location>
</feature>
<dbReference type="InterPro" id="IPR023201">
    <property type="entry name" value="SecY_dom_sf"/>
</dbReference>
<keyword evidence="6 10" id="KW-1133">Transmembrane helix</keyword>
<dbReference type="NCBIfam" id="TIGR00967">
    <property type="entry name" value="3a0501s007"/>
    <property type="match status" value="1"/>
</dbReference>
<evidence type="ECO:0000313" key="15">
    <source>
        <dbReference type="Proteomes" id="UP000192783"/>
    </source>
</evidence>
<evidence type="ECO:0000256" key="7">
    <source>
        <dbReference type="ARBA" id="ARBA00023010"/>
    </source>
</evidence>
<evidence type="ECO:0000313" key="14">
    <source>
        <dbReference type="EMBL" id="SMC26121.1"/>
    </source>
</evidence>
<dbReference type="PANTHER" id="PTHR10906">
    <property type="entry name" value="SECY/SEC61-ALPHA FAMILY MEMBER"/>
    <property type="match status" value="1"/>
</dbReference>
<dbReference type="PROSITE" id="PS00755">
    <property type="entry name" value="SECY_1"/>
    <property type="match status" value="1"/>
</dbReference>
<feature type="transmembrane region" description="Helical" evidence="10">
    <location>
        <begin position="308"/>
        <end position="330"/>
    </location>
</feature>
<feature type="transmembrane region" description="Helical" evidence="10">
    <location>
        <begin position="152"/>
        <end position="171"/>
    </location>
</feature>
<feature type="transmembrane region" description="Helical" evidence="10">
    <location>
        <begin position="275"/>
        <end position="296"/>
    </location>
</feature>
<keyword evidence="10" id="KW-1003">Cell membrane</keyword>
<dbReference type="HAMAP" id="MF_01465">
    <property type="entry name" value="SecY"/>
    <property type="match status" value="1"/>
</dbReference>
<evidence type="ECO:0000256" key="10">
    <source>
        <dbReference type="HAMAP-Rule" id="MF_01465"/>
    </source>
</evidence>
<feature type="transmembrane region" description="Helical" evidence="10">
    <location>
        <begin position="114"/>
        <end position="132"/>
    </location>
</feature>
<feature type="transmembrane region" description="Helical" evidence="10">
    <location>
        <begin position="362"/>
        <end position="384"/>
    </location>
</feature>
<keyword evidence="8 10" id="KW-0472">Membrane</keyword>
<evidence type="ECO:0000256" key="3">
    <source>
        <dbReference type="ARBA" id="ARBA00022448"/>
    </source>
</evidence>
<comment type="subunit">
    <text evidence="10">Component of the Sec protein translocase complex. Heterotrimer consisting of SecY, SecE and SecG subunits. The heterotrimers can form oligomers, although 1 heterotrimer is thought to be able to translocate proteins. Interacts with the ribosome. Interacts with SecDF, and other proteins may be involved. Interacts with SecA.</text>
</comment>
<dbReference type="PRINTS" id="PR00303">
    <property type="entry name" value="SECYTRNLCASE"/>
</dbReference>
<feature type="transmembrane region" description="Helical" evidence="10">
    <location>
        <begin position="183"/>
        <end position="201"/>
    </location>
</feature>
<feature type="transmembrane region" description="Helical" evidence="10">
    <location>
        <begin position="390"/>
        <end position="410"/>
    </location>
</feature>
<dbReference type="EMBL" id="FWXF01000015">
    <property type="protein sequence ID" value="SMC26121.1"/>
    <property type="molecule type" value="Genomic_DNA"/>
</dbReference>
<dbReference type="Proteomes" id="UP000192783">
    <property type="component" value="Unassembled WGS sequence"/>
</dbReference>
<dbReference type="RefSeq" id="WP_084058400.1">
    <property type="nucleotide sequence ID" value="NZ_FWXF01000015.1"/>
</dbReference>
<sequence length="435" mass="47291">MLSGFQNIGRIPELKKRIGNTLLLLAVYRIGVHVPTPGINREALAAFFSAAQGTLLGLFNMFSGGALRQLSVFALGIMPYISASIILQLLTVVIPHLEQLSKEGEAGHKKITQYTRYGTVLLSIIQGFGIAFGLEGMTGPGGEPVVLNPGWGFRLVTVITLTAGTAFIMWLGEQITERGIGNGISLIIFAGIVAGMPGAVGNTLRLMQTGEMSVFKILVLLVLMVGVVAFIVYMESGQRRIPVQYAKRVVGRRMYGGQSTHLPLKINTSGVIPPIFASSIIMFPATVANFIQVPWVQNMANMVRPGHWLYITLYVGFIIFFCYFYTAIVFNPEDVADNMKKYGGFIPGIRPGRPTAEYIDKVLSRITLGGAIYVSAVCVLPTLLIRNFNVPFYFGGTALLIVVGVAMDTVGQIEAHMLTRHYEGFLKGGRVRAGH</sequence>
<keyword evidence="5 10" id="KW-0653">Protein transport</keyword>
<evidence type="ECO:0000256" key="13">
    <source>
        <dbReference type="RuleBase" id="RU004349"/>
    </source>
</evidence>
<gene>
    <name evidence="10" type="primary">secY</name>
    <name evidence="14" type="ORF">SAMN02746041_02543</name>
</gene>
<dbReference type="SUPFAM" id="SSF103491">
    <property type="entry name" value="Preprotein translocase SecY subunit"/>
    <property type="match status" value="1"/>
</dbReference>
<comment type="function">
    <text evidence="10 11">The central subunit of the protein translocation channel SecYEG. Consists of two halves formed by TMs 1-5 and 6-10. These two domains form a lateral gate at the front which open onto the bilayer between TMs 2 and 7, and are clamped together by SecE at the back. The channel is closed by both a pore ring composed of hydrophobic SecY resides and a short helix (helix 2A) on the extracellular side of the membrane which forms a plug. The plug probably moves laterally to allow the channel to open. The ring and the pore may move independently.</text>
</comment>
<dbReference type="PIRSF" id="PIRSF004557">
    <property type="entry name" value="SecY"/>
    <property type="match status" value="1"/>
</dbReference>
<evidence type="ECO:0000256" key="5">
    <source>
        <dbReference type="ARBA" id="ARBA00022927"/>
    </source>
</evidence>
<evidence type="ECO:0000256" key="4">
    <source>
        <dbReference type="ARBA" id="ARBA00022692"/>
    </source>
</evidence>
<evidence type="ECO:0000256" key="12">
    <source>
        <dbReference type="RuleBase" id="RU003484"/>
    </source>
</evidence>
<comment type="subcellular location">
    <subcellularLocation>
        <location evidence="10">Cell membrane</location>
        <topology evidence="10">Multi-pass membrane protein</topology>
    </subcellularLocation>
    <subcellularLocation>
        <location evidence="1 12">Membrane</location>
        <topology evidence="1 12">Multi-pass membrane protein</topology>
    </subcellularLocation>
</comment>
<feature type="transmembrane region" description="Helical" evidence="10">
    <location>
        <begin position="70"/>
        <end position="94"/>
    </location>
</feature>
<dbReference type="GO" id="GO:0006605">
    <property type="term" value="P:protein targeting"/>
    <property type="evidence" value="ECO:0007669"/>
    <property type="project" value="UniProtKB-UniRule"/>
</dbReference>
<dbReference type="AlphaFoldDB" id="A0A1W1XRG8"/>
<evidence type="ECO:0000256" key="1">
    <source>
        <dbReference type="ARBA" id="ARBA00004141"/>
    </source>
</evidence>
<name>A0A1W1XRG8_9BACT</name>
<keyword evidence="7 10" id="KW-0811">Translocation</keyword>
<dbReference type="GO" id="GO:0005886">
    <property type="term" value="C:plasma membrane"/>
    <property type="evidence" value="ECO:0007669"/>
    <property type="project" value="UniProtKB-SubCell"/>
</dbReference>
<evidence type="ECO:0000256" key="6">
    <source>
        <dbReference type="ARBA" id="ARBA00022989"/>
    </source>
</evidence>
<dbReference type="InterPro" id="IPR002208">
    <property type="entry name" value="SecY/SEC61-alpha"/>
</dbReference>
<evidence type="ECO:0000256" key="2">
    <source>
        <dbReference type="ARBA" id="ARBA00005751"/>
    </source>
</evidence>
<dbReference type="STRING" id="1121390.SAMN02746041_02543"/>
<dbReference type="GO" id="GO:0065002">
    <property type="term" value="P:intracellular protein transmembrane transport"/>
    <property type="evidence" value="ECO:0007669"/>
    <property type="project" value="UniProtKB-UniRule"/>
</dbReference>
<feature type="transmembrane region" description="Helical" evidence="10">
    <location>
        <begin position="43"/>
        <end position="64"/>
    </location>
</feature>
<proteinExistence type="inferred from homology"/>
<dbReference type="FunFam" id="1.10.3370.10:FF:000001">
    <property type="entry name" value="Preprotein translocase subunit SecY"/>
    <property type="match status" value="1"/>
</dbReference>
<dbReference type="Gene3D" id="1.10.3370.10">
    <property type="entry name" value="SecY subunit domain"/>
    <property type="match status" value="1"/>
</dbReference>
<protein>
    <recommendedName>
        <fullName evidence="9 10">Protein translocase subunit SecY</fullName>
    </recommendedName>
</protein>
<dbReference type="GO" id="GO:0043952">
    <property type="term" value="P:protein transport by the Sec complex"/>
    <property type="evidence" value="ECO:0007669"/>
    <property type="project" value="UniProtKB-UniRule"/>
</dbReference>
<dbReference type="Pfam" id="PF00344">
    <property type="entry name" value="SecY"/>
    <property type="match status" value="1"/>
</dbReference>
<comment type="similarity">
    <text evidence="2 10 13">Belongs to the SecY/SEC61-alpha family.</text>
</comment>
<dbReference type="InterPro" id="IPR026593">
    <property type="entry name" value="SecY"/>
</dbReference>
<keyword evidence="3 10" id="KW-0813">Transport</keyword>
<evidence type="ECO:0000256" key="11">
    <source>
        <dbReference type="RuleBase" id="RU000537"/>
    </source>
</evidence>
<evidence type="ECO:0000256" key="9">
    <source>
        <dbReference type="ARBA" id="ARBA00039733"/>
    </source>
</evidence>
<keyword evidence="4 10" id="KW-0812">Transmembrane</keyword>
<evidence type="ECO:0000256" key="8">
    <source>
        <dbReference type="ARBA" id="ARBA00023136"/>
    </source>
</evidence>
<dbReference type="OrthoDB" id="9809248at2"/>
<reference evidence="14 15" key="1">
    <citation type="submission" date="2017-04" db="EMBL/GenBank/DDBJ databases">
        <authorList>
            <person name="Afonso C.L."/>
            <person name="Miller P.J."/>
            <person name="Scott M.A."/>
            <person name="Spackman E."/>
            <person name="Goraichik I."/>
            <person name="Dimitrov K.M."/>
            <person name="Suarez D.L."/>
            <person name="Swayne D.E."/>
        </authorList>
    </citation>
    <scope>NUCLEOTIDE SEQUENCE [LARGE SCALE GENOMIC DNA]</scope>
    <source>
        <strain evidence="14 15">DSM 13146</strain>
    </source>
</reference>